<feature type="compositionally biased region" description="Polar residues" evidence="1">
    <location>
        <begin position="317"/>
        <end position="336"/>
    </location>
</feature>
<evidence type="ECO:0008006" key="4">
    <source>
        <dbReference type="Google" id="ProtNLM"/>
    </source>
</evidence>
<sequence>MFDWISPLFLSVPVFYVDLFNKVCALDSLVCSSFLAHHDSVTESPTKTKEMLWAEEFLFNIQQAERPLERYVEEFLSVVHLVSWSDATINVCFQMGLNDDKLFSLITPDDCRKPVAEFINLVLALCHSEFLVDVEDYHLPPICKHVAAPANHQPAFSMCRSNELAPSGPPSLTPVLHNSSLVLSPEPVVSSRTPAVPAASARTPAAPAASARTPAAPAASTPAAIAASTRTPPAVSTWTPAVVTACTQTPPAASPTRSWPIMMANVLDPPLMSVRAADIRVAAEFPESSQVSDASPESSQVAAVSSESSQVAAAFHESSQVAAASPESSQVTTAWV</sequence>
<evidence type="ECO:0000256" key="1">
    <source>
        <dbReference type="SAM" id="MobiDB-lite"/>
    </source>
</evidence>
<protein>
    <recommendedName>
        <fullName evidence="4">Retrotransposon gag domain-containing protein</fullName>
    </recommendedName>
</protein>
<evidence type="ECO:0000313" key="2">
    <source>
        <dbReference type="EMBL" id="KAL0203391.1"/>
    </source>
</evidence>
<dbReference type="EMBL" id="JAMKFB020000001">
    <property type="protein sequence ID" value="KAL0203391.1"/>
    <property type="molecule type" value="Genomic_DNA"/>
</dbReference>
<comment type="caution">
    <text evidence="2">The sequence shown here is derived from an EMBL/GenBank/DDBJ whole genome shotgun (WGS) entry which is preliminary data.</text>
</comment>
<gene>
    <name evidence="2" type="ORF">M9458_001409</name>
</gene>
<feature type="region of interest" description="Disordered" evidence="1">
    <location>
        <begin position="286"/>
        <end position="336"/>
    </location>
</feature>
<organism evidence="2 3">
    <name type="scientific">Cirrhinus mrigala</name>
    <name type="common">Mrigala</name>
    <dbReference type="NCBI Taxonomy" id="683832"/>
    <lineage>
        <taxon>Eukaryota</taxon>
        <taxon>Metazoa</taxon>
        <taxon>Chordata</taxon>
        <taxon>Craniata</taxon>
        <taxon>Vertebrata</taxon>
        <taxon>Euteleostomi</taxon>
        <taxon>Actinopterygii</taxon>
        <taxon>Neopterygii</taxon>
        <taxon>Teleostei</taxon>
        <taxon>Ostariophysi</taxon>
        <taxon>Cypriniformes</taxon>
        <taxon>Cyprinidae</taxon>
        <taxon>Labeoninae</taxon>
        <taxon>Labeonini</taxon>
        <taxon>Cirrhinus</taxon>
    </lineage>
</organism>
<reference evidence="2 3" key="1">
    <citation type="submission" date="2024-05" db="EMBL/GenBank/DDBJ databases">
        <title>Genome sequencing and assembly of Indian major carp, Cirrhinus mrigala (Hamilton, 1822).</title>
        <authorList>
            <person name="Mohindra V."/>
            <person name="Chowdhury L.M."/>
            <person name="Lal K."/>
            <person name="Jena J.K."/>
        </authorList>
    </citation>
    <scope>NUCLEOTIDE SEQUENCE [LARGE SCALE GENOMIC DNA]</scope>
    <source>
        <strain evidence="2">CM1030</strain>
        <tissue evidence="2">Blood</tissue>
    </source>
</reference>
<keyword evidence="3" id="KW-1185">Reference proteome</keyword>
<dbReference type="Proteomes" id="UP001529510">
    <property type="component" value="Unassembled WGS sequence"/>
</dbReference>
<feature type="compositionally biased region" description="Low complexity" evidence="1">
    <location>
        <begin position="294"/>
        <end position="314"/>
    </location>
</feature>
<proteinExistence type="predicted"/>
<dbReference type="AlphaFoldDB" id="A0ABD0RYI5"/>
<feature type="region of interest" description="Disordered" evidence="1">
    <location>
        <begin position="193"/>
        <end position="228"/>
    </location>
</feature>
<accession>A0ABD0RYI5</accession>
<name>A0ABD0RYI5_CIRMR</name>
<evidence type="ECO:0000313" key="3">
    <source>
        <dbReference type="Proteomes" id="UP001529510"/>
    </source>
</evidence>